<evidence type="ECO:0000313" key="1">
    <source>
        <dbReference type="EMBL" id="KAA6386098.1"/>
    </source>
</evidence>
<gene>
    <name evidence="1" type="ORF">EZS28_018379</name>
</gene>
<organism evidence="1 2">
    <name type="scientific">Streblomastix strix</name>
    <dbReference type="NCBI Taxonomy" id="222440"/>
    <lineage>
        <taxon>Eukaryota</taxon>
        <taxon>Metamonada</taxon>
        <taxon>Preaxostyla</taxon>
        <taxon>Oxymonadida</taxon>
        <taxon>Streblomastigidae</taxon>
        <taxon>Streblomastix</taxon>
    </lineage>
</organism>
<accession>A0A5J4VTZ8</accession>
<proteinExistence type="predicted"/>
<reference evidence="1 2" key="1">
    <citation type="submission" date="2019-03" db="EMBL/GenBank/DDBJ databases">
        <title>Single cell metagenomics reveals metabolic interactions within the superorganism composed of flagellate Streblomastix strix and complex community of Bacteroidetes bacteria on its surface.</title>
        <authorList>
            <person name="Treitli S.C."/>
            <person name="Kolisko M."/>
            <person name="Husnik F."/>
            <person name="Keeling P."/>
            <person name="Hampl V."/>
        </authorList>
    </citation>
    <scope>NUCLEOTIDE SEQUENCE [LARGE SCALE GENOMIC DNA]</scope>
    <source>
        <strain evidence="1">ST1C</strain>
    </source>
</reference>
<dbReference type="AlphaFoldDB" id="A0A5J4VTZ8"/>
<sequence length="180" mass="20109">MQLQATINGEANSENYITITSVNTPLHNANGSDELGGNGCGTQLPVSTNQNGHQTIKQSITLAMKTITSKLMIIELEEIQTNKNSVMKANMNQELNIKIMEVLNLKGLDHFTQLILNKNKKIQTFHNPKTGQLQSTYLQNQAKLQKKQLNPKRGRNQKASMILEANMLAKVLTRQILKKS</sequence>
<name>A0A5J4VTZ8_9EUKA</name>
<dbReference type="Proteomes" id="UP000324800">
    <property type="component" value="Unassembled WGS sequence"/>
</dbReference>
<protein>
    <submittedName>
        <fullName evidence="1">Uncharacterized protein</fullName>
    </submittedName>
</protein>
<comment type="caution">
    <text evidence="1">The sequence shown here is derived from an EMBL/GenBank/DDBJ whole genome shotgun (WGS) entry which is preliminary data.</text>
</comment>
<evidence type="ECO:0000313" key="2">
    <source>
        <dbReference type="Proteomes" id="UP000324800"/>
    </source>
</evidence>
<dbReference type="EMBL" id="SNRW01004961">
    <property type="protein sequence ID" value="KAA6386098.1"/>
    <property type="molecule type" value="Genomic_DNA"/>
</dbReference>